<organism evidence="2 3">
    <name type="scientific">Motilibacter peucedani</name>
    <dbReference type="NCBI Taxonomy" id="598650"/>
    <lineage>
        <taxon>Bacteria</taxon>
        <taxon>Bacillati</taxon>
        <taxon>Actinomycetota</taxon>
        <taxon>Actinomycetes</taxon>
        <taxon>Motilibacterales</taxon>
        <taxon>Motilibacteraceae</taxon>
        <taxon>Motilibacter</taxon>
    </lineage>
</organism>
<feature type="transmembrane region" description="Helical" evidence="1">
    <location>
        <begin position="66"/>
        <end position="88"/>
    </location>
</feature>
<sequence>MTPAALTNLYSARAGFAVVWAVALLAAGPDLGPLQVALLVLYPLVDAAATSLDARASRGPGVVSGLWANAALSLVTAAALAAACASGVPAVLRVWGAWAVVAGVAQLAVGARRIRGTSGQWPLVVSGAISVLAGASFVAMAGGDDPELTSVAGYAVLGGVFFLASALRLRRSAKRSGQRAMATSPATPTA</sequence>
<dbReference type="AlphaFoldDB" id="A0A420XVB3"/>
<evidence type="ECO:0000256" key="1">
    <source>
        <dbReference type="SAM" id="Phobius"/>
    </source>
</evidence>
<gene>
    <name evidence="2" type="ORF">CLV35_0156</name>
</gene>
<dbReference type="Proteomes" id="UP000281955">
    <property type="component" value="Unassembled WGS sequence"/>
</dbReference>
<feature type="transmembrane region" description="Helical" evidence="1">
    <location>
        <begin position="94"/>
        <end position="111"/>
    </location>
</feature>
<keyword evidence="1" id="KW-0472">Membrane</keyword>
<dbReference type="InParanoid" id="A0A420XVB3"/>
<dbReference type="EMBL" id="RBWV01000002">
    <property type="protein sequence ID" value="RKS80690.1"/>
    <property type="molecule type" value="Genomic_DNA"/>
</dbReference>
<dbReference type="RefSeq" id="WP_231121260.1">
    <property type="nucleotide sequence ID" value="NZ_RBWV01000002.1"/>
</dbReference>
<keyword evidence="1" id="KW-0812">Transmembrane</keyword>
<evidence type="ECO:0008006" key="4">
    <source>
        <dbReference type="Google" id="ProtNLM"/>
    </source>
</evidence>
<feature type="transmembrane region" description="Helical" evidence="1">
    <location>
        <begin position="123"/>
        <end position="142"/>
    </location>
</feature>
<keyword evidence="1" id="KW-1133">Transmembrane helix</keyword>
<reference evidence="2 3" key="1">
    <citation type="submission" date="2018-10" db="EMBL/GenBank/DDBJ databases">
        <title>Genomic Encyclopedia of Archaeal and Bacterial Type Strains, Phase II (KMG-II): from individual species to whole genera.</title>
        <authorList>
            <person name="Goeker M."/>
        </authorList>
    </citation>
    <scope>NUCLEOTIDE SEQUENCE [LARGE SCALE GENOMIC DNA]</scope>
    <source>
        <strain evidence="2 3">RP-AC37</strain>
    </source>
</reference>
<feature type="transmembrane region" description="Helical" evidence="1">
    <location>
        <begin position="148"/>
        <end position="169"/>
    </location>
</feature>
<evidence type="ECO:0000313" key="2">
    <source>
        <dbReference type="EMBL" id="RKS80690.1"/>
    </source>
</evidence>
<protein>
    <recommendedName>
        <fullName evidence="4">Integral membrane protein</fullName>
    </recommendedName>
</protein>
<keyword evidence="3" id="KW-1185">Reference proteome</keyword>
<proteinExistence type="predicted"/>
<evidence type="ECO:0000313" key="3">
    <source>
        <dbReference type="Proteomes" id="UP000281955"/>
    </source>
</evidence>
<accession>A0A420XVB3</accession>
<comment type="caution">
    <text evidence="2">The sequence shown here is derived from an EMBL/GenBank/DDBJ whole genome shotgun (WGS) entry which is preliminary data.</text>
</comment>
<name>A0A420XVB3_9ACTN</name>